<dbReference type="HOGENOM" id="CLU_2795517_0_0_1"/>
<reference evidence="2" key="1">
    <citation type="journal article" date="2011" name="Science">
        <title>The plant cell wall-decomposing machinery underlies the functional diversity of forest fungi.</title>
        <authorList>
            <person name="Eastwood D.C."/>
            <person name="Floudas D."/>
            <person name="Binder M."/>
            <person name="Majcherczyk A."/>
            <person name="Schneider P."/>
            <person name="Aerts A."/>
            <person name="Asiegbu F.O."/>
            <person name="Baker S.E."/>
            <person name="Barry K."/>
            <person name="Bendiksby M."/>
            <person name="Blumentritt M."/>
            <person name="Coutinho P.M."/>
            <person name="Cullen D."/>
            <person name="de Vries R.P."/>
            <person name="Gathman A."/>
            <person name="Goodell B."/>
            <person name="Henrissat B."/>
            <person name="Ihrmark K."/>
            <person name="Kauserud H."/>
            <person name="Kohler A."/>
            <person name="LaButti K."/>
            <person name="Lapidus A."/>
            <person name="Lavin J.L."/>
            <person name="Lee Y.-H."/>
            <person name="Lindquist E."/>
            <person name="Lilly W."/>
            <person name="Lucas S."/>
            <person name="Morin E."/>
            <person name="Murat C."/>
            <person name="Oguiza J.A."/>
            <person name="Park J."/>
            <person name="Pisabarro A.G."/>
            <person name="Riley R."/>
            <person name="Rosling A."/>
            <person name="Salamov A."/>
            <person name="Schmidt O."/>
            <person name="Schmutz J."/>
            <person name="Skrede I."/>
            <person name="Stenlid J."/>
            <person name="Wiebenga A."/>
            <person name="Xie X."/>
            <person name="Kuees U."/>
            <person name="Hibbett D.S."/>
            <person name="Hoffmeister D."/>
            <person name="Hoegberg N."/>
            <person name="Martin F."/>
            <person name="Grigoriev I.V."/>
            <person name="Watkinson S.C."/>
        </authorList>
    </citation>
    <scope>NUCLEOTIDE SEQUENCE [LARGE SCALE GENOMIC DNA]</scope>
    <source>
        <strain evidence="2">strain S7.3</strain>
    </source>
</reference>
<proteinExistence type="predicted"/>
<evidence type="ECO:0000313" key="2">
    <source>
        <dbReference type="Proteomes" id="UP000008063"/>
    </source>
</evidence>
<dbReference type="Proteomes" id="UP000008063">
    <property type="component" value="Unassembled WGS sequence"/>
</dbReference>
<dbReference type="InParanoid" id="F8Q737"/>
<organism evidence="2">
    <name type="scientific">Serpula lacrymans var. lacrymans (strain S7.3)</name>
    <name type="common">Dry rot fungus</name>
    <dbReference type="NCBI Taxonomy" id="936435"/>
    <lineage>
        <taxon>Eukaryota</taxon>
        <taxon>Fungi</taxon>
        <taxon>Dikarya</taxon>
        <taxon>Basidiomycota</taxon>
        <taxon>Agaricomycotina</taxon>
        <taxon>Agaricomycetes</taxon>
        <taxon>Agaricomycetidae</taxon>
        <taxon>Boletales</taxon>
        <taxon>Coniophorineae</taxon>
        <taxon>Serpulaceae</taxon>
        <taxon>Serpula</taxon>
    </lineage>
</organism>
<dbReference type="AlphaFoldDB" id="F8Q737"/>
<gene>
    <name evidence="1" type="ORF">SERLA73DRAFT_186314</name>
</gene>
<sequence>MTKEIRASKRCKDHALRLRNKDTFGTDILSEIFVELLKNSLLTAEKMLVRYFDYMLIRIVAMMRSKEI</sequence>
<accession>F8Q737</accession>
<protein>
    <submittedName>
        <fullName evidence="1">Uncharacterized protein</fullName>
    </submittedName>
</protein>
<dbReference type="EMBL" id="GL945485">
    <property type="protein sequence ID" value="EGN95375.1"/>
    <property type="molecule type" value="Genomic_DNA"/>
</dbReference>
<keyword evidence="2" id="KW-1185">Reference proteome</keyword>
<evidence type="ECO:0000313" key="1">
    <source>
        <dbReference type="EMBL" id="EGN95375.1"/>
    </source>
</evidence>
<name>F8Q737_SERL3</name>